<evidence type="ECO:0000313" key="2">
    <source>
        <dbReference type="Proteomes" id="UP000006258"/>
    </source>
</evidence>
<reference evidence="1" key="1">
    <citation type="submission" date="2010-07" db="EMBL/GenBank/DDBJ databases">
        <authorList>
            <person name="Muzny D."/>
            <person name="Qin X."/>
            <person name="Buhay C."/>
            <person name="Dugan-Rocha S."/>
            <person name="Ding Y."/>
            <person name="Chen G."/>
            <person name="Hawes A."/>
            <person name="Holder M."/>
            <person name="Jhangiani S."/>
            <person name="Johnson A."/>
            <person name="Khan Z."/>
            <person name="Li Z."/>
            <person name="Liu W."/>
            <person name="Liu X."/>
            <person name="Perez L."/>
            <person name="Shen H."/>
            <person name="Wang Q."/>
            <person name="Watt J."/>
            <person name="Xi L."/>
            <person name="Xin Y."/>
            <person name="Zhou J."/>
            <person name="Deng J."/>
            <person name="Jiang H."/>
            <person name="Liu Y."/>
            <person name="Qu J."/>
            <person name="Song X.-Z."/>
            <person name="Zhang L."/>
            <person name="Villasana D."/>
            <person name="Johnson A."/>
            <person name="Liu J."/>
            <person name="Liyanage D."/>
            <person name="Lorensuhewa L."/>
            <person name="Robinson T."/>
            <person name="Song A."/>
            <person name="Song B.-B."/>
            <person name="Dinh H."/>
            <person name="Thornton R."/>
            <person name="Coyle M."/>
            <person name="Francisco L."/>
            <person name="Jackson L."/>
            <person name="Javaid M."/>
            <person name="Korchina V."/>
            <person name="Kovar C."/>
            <person name="Mata R."/>
            <person name="Mathew T."/>
            <person name="Ngo R."/>
            <person name="Nguyen L."/>
            <person name="Nguyen N."/>
            <person name="Okwuonu G."/>
            <person name="Ongeri F."/>
            <person name="Pham C."/>
            <person name="Simmons D."/>
            <person name="Wilczek-Boney K."/>
            <person name="Hale W."/>
            <person name="Jakkamsetti A."/>
            <person name="Pham P."/>
            <person name="Ruth R."/>
            <person name="San Lucas F."/>
            <person name="Warren J."/>
            <person name="Zhang J."/>
            <person name="Zhao Z."/>
            <person name="Zhou C."/>
            <person name="Zhu D."/>
            <person name="Lee S."/>
            <person name="Bess C."/>
            <person name="Blankenburg K."/>
            <person name="Forbes L."/>
            <person name="Fu Q."/>
            <person name="Gubbala S."/>
            <person name="Hirani K."/>
            <person name="Jayaseelan J.C."/>
            <person name="Lara F."/>
            <person name="Munidasa M."/>
            <person name="Palculict T."/>
            <person name="Patil S."/>
            <person name="Pu L.-L."/>
            <person name="Saada N."/>
            <person name="Tang L."/>
            <person name="Weissenberger G."/>
            <person name="Zhu Y."/>
            <person name="Hemphill L."/>
            <person name="Shang Y."/>
            <person name="Youmans B."/>
            <person name="Ayvaz T."/>
            <person name="Ross M."/>
            <person name="Santibanez J."/>
            <person name="Aqrawi P."/>
            <person name="Gross S."/>
            <person name="Joshi V."/>
            <person name="Fowler G."/>
            <person name="Nazareth L."/>
            <person name="Reid J."/>
            <person name="Worley K."/>
            <person name="Petrosino J."/>
            <person name="Highlander S."/>
            <person name="Gibbs R."/>
        </authorList>
    </citation>
    <scope>NUCLEOTIDE SEQUENCE [LARGE SCALE GENOMIC DNA]</scope>
    <source>
        <strain evidence="1">ATCC 33861</strain>
    </source>
</reference>
<dbReference type="AlphaFoldDB" id="D7VH31"/>
<gene>
    <name evidence="1" type="ORF">HMPREF0766_10300</name>
</gene>
<dbReference type="SUPFAM" id="SSF49464">
    <property type="entry name" value="Carboxypeptidase regulatory domain-like"/>
    <property type="match status" value="1"/>
</dbReference>
<comment type="caution">
    <text evidence="1">The sequence shown here is derived from an EMBL/GenBank/DDBJ whole genome shotgun (WGS) entry which is preliminary data.</text>
</comment>
<sequence length="49" mass="5721">MQALACSTTAKEYDEKEKPLSSVSVFLREFNQYFFTDKDGQFAFNRMNS</sequence>
<organism evidence="1 2">
    <name type="scientific">Sphingobacterium spiritivorum ATCC 33861</name>
    <dbReference type="NCBI Taxonomy" id="525373"/>
    <lineage>
        <taxon>Bacteria</taxon>
        <taxon>Pseudomonadati</taxon>
        <taxon>Bacteroidota</taxon>
        <taxon>Sphingobacteriia</taxon>
        <taxon>Sphingobacteriales</taxon>
        <taxon>Sphingobacteriaceae</taxon>
        <taxon>Sphingobacterium</taxon>
    </lineage>
</organism>
<proteinExistence type="predicted"/>
<evidence type="ECO:0000313" key="1">
    <source>
        <dbReference type="EMBL" id="EFK59383.1"/>
    </source>
</evidence>
<dbReference type="Proteomes" id="UP000006258">
    <property type="component" value="Unassembled WGS sequence"/>
</dbReference>
<keyword evidence="2" id="KW-1185">Reference proteome</keyword>
<protein>
    <submittedName>
        <fullName evidence="1">Uncharacterized protein</fullName>
    </submittedName>
</protein>
<accession>D7VH31</accession>
<dbReference type="InterPro" id="IPR008969">
    <property type="entry name" value="CarboxyPept-like_regulatory"/>
</dbReference>
<dbReference type="EMBL" id="ACHA02000002">
    <property type="protein sequence ID" value="EFK59383.1"/>
    <property type="molecule type" value="Genomic_DNA"/>
</dbReference>
<name>D7VH31_SPHSI</name>
<dbReference type="HOGENOM" id="CLU_3140831_0_0_10"/>